<evidence type="ECO:0000256" key="3">
    <source>
        <dbReference type="ARBA" id="ARBA00023163"/>
    </source>
</evidence>
<dbReference type="SUPFAM" id="SSF48452">
    <property type="entry name" value="TPR-like"/>
    <property type="match status" value="1"/>
</dbReference>
<sequence length="587" mass="68265">MNTIGLNCLAKKGSLILLLFVSVSIGAQKTVTDTLLEGRMTRYDYEGAANTARTRLRITNLSIHEKLYYTNRLSMAKFRLMHLEESMALAMQALKLSKQATDSALIVNAWKVAAYSYNYTGKLDSALVYSEKIMMYGKRHGDIRATRDAMCSVATILAQNKRFEEALKYYRDVEKLSIKMRDVSYYPSNEYNLGLMYLELEKYDSCVVRLKKAAVLARKRNNLDLLSLVYGVLSDCYMHTNNKTEWKRNRMLSFELSRKIGNMRYLAMDYCAFLDFELRNKNYKEALMYGRKAIEILKKTPYPVLNIRLDSMMYMASKGAGLYADALAYHESFVNRRKAVDSEKEKGMLHEQMVKYNVMEKDHTIELQKAQIAQNRKIVIISIIARALAIIIVIVAIKYSLRTRKFRRELYLKEKAIDAQMKEMQDWVEWKQNKETESETDTSGKESEPLTQEKGTPRSAQISLYNELHELFNTKKLHLNPDLDIEAVIKVLGTNKKYLYHAISENSEDNFRNFINRYRVNDAKEIIEQKIMDKASFNISDIYTQTGFNSSVTFYRAFKSVTGLTPKEYSIEFTKDREEKRIKNIYT</sequence>
<dbReference type="InterPro" id="IPR018060">
    <property type="entry name" value="HTH_AraC"/>
</dbReference>
<dbReference type="KEGG" id="ppn:Palpr_2966"/>
<evidence type="ECO:0000313" key="9">
    <source>
        <dbReference type="Proteomes" id="UP000008718"/>
    </source>
</evidence>
<name>E4T0N1_PALPW</name>
<evidence type="ECO:0000313" key="8">
    <source>
        <dbReference type="EMBL" id="ADQ81095.1"/>
    </source>
</evidence>
<evidence type="ECO:0000259" key="7">
    <source>
        <dbReference type="PROSITE" id="PS01124"/>
    </source>
</evidence>
<dbReference type="Gene3D" id="1.25.40.10">
    <property type="entry name" value="Tetratricopeptide repeat domain"/>
    <property type="match status" value="1"/>
</dbReference>
<keyword evidence="6" id="KW-0732">Signal</keyword>
<dbReference type="eggNOG" id="COG2207">
    <property type="taxonomic scope" value="Bacteria"/>
</dbReference>
<organism evidence="8 9">
    <name type="scientific">Paludibacter propionicigenes (strain DSM 17365 / JCM 13257 / WB4)</name>
    <dbReference type="NCBI Taxonomy" id="694427"/>
    <lineage>
        <taxon>Bacteria</taxon>
        <taxon>Pseudomonadati</taxon>
        <taxon>Bacteroidota</taxon>
        <taxon>Bacteroidia</taxon>
        <taxon>Bacteroidales</taxon>
        <taxon>Paludibacteraceae</taxon>
        <taxon>Paludibacter</taxon>
    </lineage>
</organism>
<dbReference type="InterPro" id="IPR011990">
    <property type="entry name" value="TPR-like_helical_dom_sf"/>
</dbReference>
<feature type="transmembrane region" description="Helical" evidence="5">
    <location>
        <begin position="378"/>
        <end position="401"/>
    </location>
</feature>
<feature type="compositionally biased region" description="Polar residues" evidence="4">
    <location>
        <begin position="449"/>
        <end position="459"/>
    </location>
</feature>
<evidence type="ECO:0000256" key="1">
    <source>
        <dbReference type="ARBA" id="ARBA00023015"/>
    </source>
</evidence>
<keyword evidence="3" id="KW-0804">Transcription</keyword>
<dbReference type="EMBL" id="CP002345">
    <property type="protein sequence ID" value="ADQ81095.1"/>
    <property type="molecule type" value="Genomic_DNA"/>
</dbReference>
<dbReference type="PANTHER" id="PTHR43280">
    <property type="entry name" value="ARAC-FAMILY TRANSCRIPTIONAL REGULATOR"/>
    <property type="match status" value="1"/>
</dbReference>
<dbReference type="SMART" id="SM00342">
    <property type="entry name" value="HTH_ARAC"/>
    <property type="match status" value="1"/>
</dbReference>
<dbReference type="Pfam" id="PF12833">
    <property type="entry name" value="HTH_18"/>
    <property type="match status" value="1"/>
</dbReference>
<feature type="compositionally biased region" description="Basic and acidic residues" evidence="4">
    <location>
        <begin position="431"/>
        <end position="448"/>
    </location>
</feature>
<dbReference type="Gene3D" id="1.10.10.60">
    <property type="entry name" value="Homeodomain-like"/>
    <property type="match status" value="1"/>
</dbReference>
<dbReference type="RefSeq" id="WP_013446464.1">
    <property type="nucleotide sequence ID" value="NC_014734.1"/>
</dbReference>
<dbReference type="InterPro" id="IPR009057">
    <property type="entry name" value="Homeodomain-like_sf"/>
</dbReference>
<dbReference type="Proteomes" id="UP000008718">
    <property type="component" value="Chromosome"/>
</dbReference>
<reference evidence="8 9" key="2">
    <citation type="journal article" date="2011" name="Stand. Genomic Sci.">
        <title>Complete genome sequence of Paludibacter propionicigenes type strain (WB4).</title>
        <authorList>
            <person name="Gronow S."/>
            <person name="Munk C."/>
            <person name="Lapidus A."/>
            <person name="Nolan M."/>
            <person name="Lucas S."/>
            <person name="Hammon N."/>
            <person name="Deshpande S."/>
            <person name="Cheng J.F."/>
            <person name="Tapia R."/>
            <person name="Han C."/>
            <person name="Goodwin L."/>
            <person name="Pitluck S."/>
            <person name="Liolios K."/>
            <person name="Ivanova N."/>
            <person name="Mavromatis K."/>
            <person name="Mikhailova N."/>
            <person name="Pati A."/>
            <person name="Chen A."/>
            <person name="Palaniappan K."/>
            <person name="Land M."/>
            <person name="Hauser L."/>
            <person name="Chang Y.J."/>
            <person name="Jeffries C.D."/>
            <person name="Brambilla E."/>
            <person name="Rohde M."/>
            <person name="Goker M."/>
            <person name="Detter J.C."/>
            <person name="Woyke T."/>
            <person name="Bristow J."/>
            <person name="Eisen J.A."/>
            <person name="Markowitz V."/>
            <person name="Hugenholtz P."/>
            <person name="Kyrpides N.C."/>
            <person name="Klenk H.P."/>
        </authorList>
    </citation>
    <scope>NUCLEOTIDE SEQUENCE [LARGE SCALE GENOMIC DNA]</scope>
    <source>
        <strain evidence="9">DSM 17365 / JCM 13257 / WB4</strain>
    </source>
</reference>
<dbReference type="GO" id="GO:0003700">
    <property type="term" value="F:DNA-binding transcription factor activity"/>
    <property type="evidence" value="ECO:0007669"/>
    <property type="project" value="InterPro"/>
</dbReference>
<gene>
    <name evidence="8" type="ordered locus">Palpr_2966</name>
</gene>
<dbReference type="STRING" id="694427.Palpr_2966"/>
<feature type="region of interest" description="Disordered" evidence="4">
    <location>
        <begin position="431"/>
        <end position="459"/>
    </location>
</feature>
<reference key="1">
    <citation type="submission" date="2010-11" db="EMBL/GenBank/DDBJ databases">
        <title>The complete genome of Paludibacter propionicigenes DSM 17365.</title>
        <authorList>
            <consortium name="US DOE Joint Genome Institute (JGI-PGF)"/>
            <person name="Lucas S."/>
            <person name="Copeland A."/>
            <person name="Lapidus A."/>
            <person name="Bruce D."/>
            <person name="Goodwin L."/>
            <person name="Pitluck S."/>
            <person name="Kyrpides N."/>
            <person name="Mavromatis K."/>
            <person name="Ivanova N."/>
            <person name="Munk A.C."/>
            <person name="Brettin T."/>
            <person name="Detter J.C."/>
            <person name="Han C."/>
            <person name="Tapia R."/>
            <person name="Land M."/>
            <person name="Hauser L."/>
            <person name="Markowitz V."/>
            <person name="Cheng J.-F."/>
            <person name="Hugenholtz P."/>
            <person name="Woyke T."/>
            <person name="Wu D."/>
            <person name="Gronow S."/>
            <person name="Wellnitz S."/>
            <person name="Brambilla E."/>
            <person name="Klenk H.-P."/>
            <person name="Eisen J.A."/>
        </authorList>
    </citation>
    <scope>NUCLEOTIDE SEQUENCE</scope>
    <source>
        <strain>WB4</strain>
    </source>
</reference>
<feature type="domain" description="HTH araC/xylS-type" evidence="7">
    <location>
        <begin position="469"/>
        <end position="572"/>
    </location>
</feature>
<dbReference type="AlphaFoldDB" id="E4T0N1"/>
<dbReference type="PROSITE" id="PS01124">
    <property type="entry name" value="HTH_ARAC_FAMILY_2"/>
    <property type="match status" value="1"/>
</dbReference>
<keyword evidence="9" id="KW-1185">Reference proteome</keyword>
<feature type="signal peptide" evidence="6">
    <location>
        <begin position="1"/>
        <end position="27"/>
    </location>
</feature>
<dbReference type="SUPFAM" id="SSF46689">
    <property type="entry name" value="Homeodomain-like"/>
    <property type="match status" value="1"/>
</dbReference>
<evidence type="ECO:0000256" key="2">
    <source>
        <dbReference type="ARBA" id="ARBA00023125"/>
    </source>
</evidence>
<accession>E4T0N1</accession>
<dbReference type="PANTHER" id="PTHR43280:SF29">
    <property type="entry name" value="ARAC-FAMILY TRANSCRIPTIONAL REGULATOR"/>
    <property type="match status" value="1"/>
</dbReference>
<evidence type="ECO:0000256" key="4">
    <source>
        <dbReference type="SAM" id="MobiDB-lite"/>
    </source>
</evidence>
<proteinExistence type="predicted"/>
<evidence type="ECO:0000256" key="6">
    <source>
        <dbReference type="SAM" id="SignalP"/>
    </source>
</evidence>
<feature type="chain" id="PRO_5003188926" evidence="6">
    <location>
        <begin position="28"/>
        <end position="587"/>
    </location>
</feature>
<keyword evidence="5" id="KW-0812">Transmembrane</keyword>
<dbReference type="GO" id="GO:0043565">
    <property type="term" value="F:sequence-specific DNA binding"/>
    <property type="evidence" value="ECO:0007669"/>
    <property type="project" value="InterPro"/>
</dbReference>
<keyword evidence="1" id="KW-0805">Transcription regulation</keyword>
<keyword evidence="2" id="KW-0238">DNA-binding</keyword>
<dbReference type="eggNOG" id="COG0457">
    <property type="taxonomic scope" value="Bacteria"/>
</dbReference>
<keyword evidence="5" id="KW-1133">Transmembrane helix</keyword>
<dbReference type="HOGENOM" id="CLU_464475_0_0_10"/>
<evidence type="ECO:0000256" key="5">
    <source>
        <dbReference type="SAM" id="Phobius"/>
    </source>
</evidence>
<protein>
    <submittedName>
        <fullName evidence="8">Helix-turn-helix-domain containing protein AraC type</fullName>
    </submittedName>
</protein>
<dbReference type="OrthoDB" id="1117518at2"/>
<keyword evidence="5" id="KW-0472">Membrane</keyword>